<evidence type="ECO:0000313" key="2">
    <source>
        <dbReference type="EMBL" id="MFC5404180.1"/>
    </source>
</evidence>
<comment type="caution">
    <text evidence="2">The sequence shown here is derived from an EMBL/GenBank/DDBJ whole genome shotgun (WGS) entry which is preliminary data.</text>
</comment>
<evidence type="ECO:0000313" key="3">
    <source>
        <dbReference type="Proteomes" id="UP001596113"/>
    </source>
</evidence>
<dbReference type="InterPro" id="IPR001932">
    <property type="entry name" value="PPM-type_phosphatase-like_dom"/>
</dbReference>
<dbReference type="InterPro" id="IPR036457">
    <property type="entry name" value="PPM-type-like_dom_sf"/>
</dbReference>
<dbReference type="Pfam" id="PF13672">
    <property type="entry name" value="PP2C_2"/>
    <property type="match status" value="1"/>
</dbReference>
<dbReference type="Gene3D" id="3.60.40.10">
    <property type="entry name" value="PPM-type phosphatase domain"/>
    <property type="match status" value="1"/>
</dbReference>
<reference evidence="3" key="1">
    <citation type="journal article" date="2019" name="Int. J. Syst. Evol. Microbiol.">
        <title>The Global Catalogue of Microorganisms (GCM) 10K type strain sequencing project: providing services to taxonomists for standard genome sequencing and annotation.</title>
        <authorList>
            <consortium name="The Broad Institute Genomics Platform"/>
            <consortium name="The Broad Institute Genome Sequencing Center for Infectious Disease"/>
            <person name="Wu L."/>
            <person name="Ma J."/>
        </authorList>
    </citation>
    <scope>NUCLEOTIDE SEQUENCE [LARGE SCALE GENOMIC DNA]</scope>
    <source>
        <strain evidence="3">CGMCC 1.18575</strain>
    </source>
</reference>
<accession>A0ABW0HV57</accession>
<feature type="domain" description="PPM-type phosphatase" evidence="1">
    <location>
        <begin position="26"/>
        <end position="231"/>
    </location>
</feature>
<dbReference type="RefSeq" id="WP_378134206.1">
    <property type="nucleotide sequence ID" value="NZ_JBHSMI010000025.1"/>
</dbReference>
<organism evidence="2 3">
    <name type="scientific">Cohnella soli</name>
    <dbReference type="NCBI Taxonomy" id="425005"/>
    <lineage>
        <taxon>Bacteria</taxon>
        <taxon>Bacillati</taxon>
        <taxon>Bacillota</taxon>
        <taxon>Bacilli</taxon>
        <taxon>Bacillales</taxon>
        <taxon>Paenibacillaceae</taxon>
        <taxon>Cohnella</taxon>
    </lineage>
</organism>
<protein>
    <submittedName>
        <fullName evidence="2">Protein phosphatase 2C domain-containing protein</fullName>
    </submittedName>
</protein>
<sequence length="292" mass="33028">MKEYRLQDRELIVTALTRPGNPLKRNEDALAINPEARIFGVIDGVSGMAVYEDEQGNSGGCIAARLLADELAAATAELDLREVVRSANAKLRQRMEEAGIDFATPWKRWGAVFAVFRLHADHLEFVQAGDCMLFARYRDGSVRAVTRNQVAEFDLQTLERKREWNEDGTLADEEIERRLKISHESNRNKANTREGYSVMNGDPALISFMESGRISLARVAVVYAVTDGMFHFIEHSKDSGKWETFVKELDEYGIGPYMDRLLEQENLDPSCVKYLRHKKSDDKSAVVAELLP</sequence>
<evidence type="ECO:0000259" key="1">
    <source>
        <dbReference type="Pfam" id="PF13672"/>
    </source>
</evidence>
<dbReference type="EMBL" id="JBHSMI010000025">
    <property type="protein sequence ID" value="MFC5404180.1"/>
    <property type="molecule type" value="Genomic_DNA"/>
</dbReference>
<gene>
    <name evidence="2" type="ORF">ACFPOF_15660</name>
</gene>
<dbReference type="SUPFAM" id="SSF81606">
    <property type="entry name" value="PP2C-like"/>
    <property type="match status" value="1"/>
</dbReference>
<name>A0ABW0HV57_9BACL</name>
<keyword evidence="3" id="KW-1185">Reference proteome</keyword>
<proteinExistence type="predicted"/>
<dbReference type="Proteomes" id="UP001596113">
    <property type="component" value="Unassembled WGS sequence"/>
</dbReference>